<accession>A0ABY8QXM0</accession>
<dbReference type="GO" id="GO:0016787">
    <property type="term" value="F:hydrolase activity"/>
    <property type="evidence" value="ECO:0007669"/>
    <property type="project" value="UniProtKB-KW"/>
</dbReference>
<dbReference type="InterPro" id="IPR008928">
    <property type="entry name" value="6-hairpin_glycosidase_sf"/>
</dbReference>
<protein>
    <submittedName>
        <fullName evidence="2">Glycoside hydrolase family 15</fullName>
    </submittedName>
</protein>
<dbReference type="RefSeq" id="WP_349639930.1">
    <property type="nucleotide sequence ID" value="NZ_CP090958.1"/>
</dbReference>
<keyword evidence="1" id="KW-1133">Transmembrane helix</keyword>
<name>A0ABY8QXM0_9MICO</name>
<proteinExistence type="predicted"/>
<evidence type="ECO:0000313" key="2">
    <source>
        <dbReference type="EMBL" id="WGW13120.1"/>
    </source>
</evidence>
<feature type="transmembrane region" description="Helical" evidence="1">
    <location>
        <begin position="12"/>
        <end position="32"/>
    </location>
</feature>
<organism evidence="2 3">
    <name type="scientific">Saxibacter everestensis</name>
    <dbReference type="NCBI Taxonomy" id="2909229"/>
    <lineage>
        <taxon>Bacteria</taxon>
        <taxon>Bacillati</taxon>
        <taxon>Actinomycetota</taxon>
        <taxon>Actinomycetes</taxon>
        <taxon>Micrococcales</taxon>
        <taxon>Brevibacteriaceae</taxon>
        <taxon>Saxibacter</taxon>
    </lineage>
</organism>
<keyword evidence="3" id="KW-1185">Reference proteome</keyword>
<dbReference type="SUPFAM" id="SSF48208">
    <property type="entry name" value="Six-hairpin glycosidases"/>
    <property type="match status" value="1"/>
</dbReference>
<keyword evidence="1" id="KW-0472">Membrane</keyword>
<dbReference type="Proteomes" id="UP001209083">
    <property type="component" value="Chromosome"/>
</dbReference>
<dbReference type="PANTHER" id="PTHR31616:SF13">
    <property type="entry name" value="GLUCAN 1,4-ALPHA-GLUCOSIDASE"/>
    <property type="match status" value="1"/>
</dbReference>
<sequence>MGTRQRGISRRSALIAAGVVGAGLTGAGFGWYRGVPRQVALRSATAAFTGPGSRALVDTADVAALYPGSRVLRSAVGAERLLRQEQEWFATGADWTLRPGRHADLLRCALLDLRVLLLPNGAALAGWSSPWRYVWPRDAAFAAAALSATGHLDDACRVLQFLDSNLPDEGWLESRYRPDGSGTPDARAKQLDSFGWVLWSAGQLAADWPGDAAELLQPVASLLRHCAAGSIAAVDNEDALPPPSPDYWEKREFTQTLGIAAPLLAGLRTAAKVLPMLGSAALGTEATRAAYRLQTAIHGRYGADGYPRSLGRRARDTSVAFLLPPFADTVHPDVAKAAAAARFGMARPAGGIAPGESWPQDGVSWTPQTALFGLTDAAMGDRTKAIATLDWLSEHRTSAGSLPEKVLFDGSPADVAPLSWTASTVLLTLAKLRKLT</sequence>
<keyword evidence="2" id="KW-0378">Hydrolase</keyword>
<evidence type="ECO:0000256" key="1">
    <source>
        <dbReference type="SAM" id="Phobius"/>
    </source>
</evidence>
<dbReference type="InterPro" id="IPR012341">
    <property type="entry name" value="6hp_glycosidase-like_sf"/>
</dbReference>
<dbReference type="PANTHER" id="PTHR31616">
    <property type="entry name" value="TREHALASE"/>
    <property type="match status" value="1"/>
</dbReference>
<gene>
    <name evidence="2" type="ORF">LWF01_04920</name>
</gene>
<evidence type="ECO:0000313" key="3">
    <source>
        <dbReference type="Proteomes" id="UP001209083"/>
    </source>
</evidence>
<keyword evidence="1" id="KW-0812">Transmembrane</keyword>
<reference evidence="2 3" key="1">
    <citation type="submission" date="2023-05" db="EMBL/GenBank/DDBJ databases">
        <title>Lithophilousrod everest ZFBP1038 complete genpme.</title>
        <authorList>
            <person name="Tian M."/>
        </authorList>
    </citation>
    <scope>NUCLEOTIDE SEQUENCE [LARGE SCALE GENOMIC DNA]</scope>
    <source>
        <strain evidence="2 3">ZFBP1038</strain>
    </source>
</reference>
<dbReference type="EMBL" id="CP090958">
    <property type="protein sequence ID" value="WGW13120.1"/>
    <property type="molecule type" value="Genomic_DNA"/>
</dbReference>
<dbReference type="InterPro" id="IPR006311">
    <property type="entry name" value="TAT_signal"/>
</dbReference>
<dbReference type="Gene3D" id="1.50.10.10">
    <property type="match status" value="1"/>
</dbReference>
<dbReference type="PROSITE" id="PS51318">
    <property type="entry name" value="TAT"/>
    <property type="match status" value="1"/>
</dbReference>